<accession>A0AAD9V2R6</accession>
<evidence type="ECO:0000313" key="3">
    <source>
        <dbReference type="Proteomes" id="UP001249851"/>
    </source>
</evidence>
<reference evidence="2" key="2">
    <citation type="journal article" date="2023" name="Science">
        <title>Genomic signatures of disease resistance in endangered staghorn corals.</title>
        <authorList>
            <person name="Vollmer S.V."/>
            <person name="Selwyn J.D."/>
            <person name="Despard B.A."/>
            <person name="Roesel C.L."/>
        </authorList>
    </citation>
    <scope>NUCLEOTIDE SEQUENCE</scope>
    <source>
        <strain evidence="2">K2</strain>
    </source>
</reference>
<evidence type="ECO:0000259" key="1">
    <source>
        <dbReference type="Pfam" id="PF13613"/>
    </source>
</evidence>
<keyword evidence="3" id="KW-1185">Reference proteome</keyword>
<sequence>MDISDNSTAMCASVDAETQTEEYDYMSRSSKYQAPDHEYFHSDKKVRYYSGLPSYEILMVVFHHVAPHQKKNVALHLARITKSLKRFHEFMIALIKLRHNVPLEDLAFQFMVFRPTVSRIFAHWIVVMDIRLRHDLRAFQRRTLGNNAYVLSTFLW</sequence>
<proteinExistence type="predicted"/>
<reference evidence="2" key="1">
    <citation type="journal article" date="2023" name="G3 (Bethesda)">
        <title>Whole genome assembly and annotation of the endangered Caribbean coral Acropora cervicornis.</title>
        <authorList>
            <person name="Selwyn J.D."/>
            <person name="Vollmer S.V."/>
        </authorList>
    </citation>
    <scope>NUCLEOTIDE SEQUENCE</scope>
    <source>
        <strain evidence="2">K2</strain>
    </source>
</reference>
<evidence type="ECO:0000313" key="2">
    <source>
        <dbReference type="EMBL" id="KAK2558992.1"/>
    </source>
</evidence>
<feature type="domain" description="Transposase Helix-turn-helix" evidence="1">
    <location>
        <begin position="83"/>
        <end position="133"/>
    </location>
</feature>
<dbReference type="Proteomes" id="UP001249851">
    <property type="component" value="Unassembled WGS sequence"/>
</dbReference>
<dbReference type="EMBL" id="JARQWQ010000042">
    <property type="protein sequence ID" value="KAK2558992.1"/>
    <property type="molecule type" value="Genomic_DNA"/>
</dbReference>
<protein>
    <recommendedName>
        <fullName evidence="1">Transposase Helix-turn-helix domain-containing protein</fullName>
    </recommendedName>
</protein>
<dbReference type="InterPro" id="IPR027805">
    <property type="entry name" value="Transposase_HTH_dom"/>
</dbReference>
<dbReference type="PANTHER" id="PTHR23080:SF63">
    <property type="entry name" value="TICK TRANSPOSON"/>
    <property type="match status" value="1"/>
</dbReference>
<name>A0AAD9V2R6_ACRCE</name>
<dbReference type="Pfam" id="PF13613">
    <property type="entry name" value="HTH_Tnp_4"/>
    <property type="match status" value="1"/>
</dbReference>
<gene>
    <name evidence="2" type="ORF">P5673_018620</name>
</gene>
<dbReference type="PANTHER" id="PTHR23080">
    <property type="entry name" value="THAP DOMAIN PROTEIN"/>
    <property type="match status" value="1"/>
</dbReference>
<comment type="caution">
    <text evidence="2">The sequence shown here is derived from an EMBL/GenBank/DDBJ whole genome shotgun (WGS) entry which is preliminary data.</text>
</comment>
<organism evidence="2 3">
    <name type="scientific">Acropora cervicornis</name>
    <name type="common">Staghorn coral</name>
    <dbReference type="NCBI Taxonomy" id="6130"/>
    <lineage>
        <taxon>Eukaryota</taxon>
        <taxon>Metazoa</taxon>
        <taxon>Cnidaria</taxon>
        <taxon>Anthozoa</taxon>
        <taxon>Hexacorallia</taxon>
        <taxon>Scleractinia</taxon>
        <taxon>Astrocoeniina</taxon>
        <taxon>Acroporidae</taxon>
        <taxon>Acropora</taxon>
    </lineage>
</organism>
<dbReference type="AlphaFoldDB" id="A0AAD9V2R6"/>